<protein>
    <submittedName>
        <fullName evidence="1">Uncharacterized protein</fullName>
    </submittedName>
</protein>
<evidence type="ECO:0000313" key="2">
    <source>
        <dbReference type="Proteomes" id="UP000828390"/>
    </source>
</evidence>
<sequence>MTANSNTVYSMTKLEREENVTLQIAWLSSAALMPRTFKPGKRAAVSYATVTRLTDSESTSVMPVVLRKVLPKVGNTSIRGSNMHTSKTYDEEYMGDNHFQCFCDDDFYNYSEDEYGEQDDGYTDSDDDCCFDSDDEYSNMKHSRKNKFRNIFFSANWHLNRCCYNKSNEYFRDVDDLYDDRENGYSDKRRYDDYYNRIENEYYSVPDDYYDAVDDALYDVDDDDYEDCDSDHMCVKYITDTTSEDSSFGYPSDYGYDLYSDYEYQYNAVSDSSSDDCEFLRFGFDFDK</sequence>
<evidence type="ECO:0000313" key="1">
    <source>
        <dbReference type="EMBL" id="KAH3813515.1"/>
    </source>
</evidence>
<comment type="caution">
    <text evidence="1">The sequence shown here is derived from an EMBL/GenBank/DDBJ whole genome shotgun (WGS) entry which is preliminary data.</text>
</comment>
<reference evidence="1" key="2">
    <citation type="submission" date="2020-11" db="EMBL/GenBank/DDBJ databases">
        <authorList>
            <person name="McCartney M.A."/>
            <person name="Auch B."/>
            <person name="Kono T."/>
            <person name="Mallez S."/>
            <person name="Becker A."/>
            <person name="Gohl D.M."/>
            <person name="Silverstein K.A.T."/>
            <person name="Koren S."/>
            <person name="Bechman K.B."/>
            <person name="Herman A."/>
            <person name="Abrahante J.E."/>
            <person name="Garbe J."/>
        </authorList>
    </citation>
    <scope>NUCLEOTIDE SEQUENCE</scope>
    <source>
        <strain evidence="1">Duluth1</strain>
        <tissue evidence="1">Whole animal</tissue>
    </source>
</reference>
<gene>
    <name evidence="1" type="ORF">DPMN_141976</name>
</gene>
<keyword evidence="2" id="KW-1185">Reference proteome</keyword>
<organism evidence="1 2">
    <name type="scientific">Dreissena polymorpha</name>
    <name type="common">Zebra mussel</name>
    <name type="synonym">Mytilus polymorpha</name>
    <dbReference type="NCBI Taxonomy" id="45954"/>
    <lineage>
        <taxon>Eukaryota</taxon>
        <taxon>Metazoa</taxon>
        <taxon>Spiralia</taxon>
        <taxon>Lophotrochozoa</taxon>
        <taxon>Mollusca</taxon>
        <taxon>Bivalvia</taxon>
        <taxon>Autobranchia</taxon>
        <taxon>Heteroconchia</taxon>
        <taxon>Euheterodonta</taxon>
        <taxon>Imparidentia</taxon>
        <taxon>Neoheterodontei</taxon>
        <taxon>Myida</taxon>
        <taxon>Dreissenoidea</taxon>
        <taxon>Dreissenidae</taxon>
        <taxon>Dreissena</taxon>
    </lineage>
</organism>
<name>A0A9D4JIS2_DREPO</name>
<accession>A0A9D4JIS2</accession>
<dbReference type="Proteomes" id="UP000828390">
    <property type="component" value="Unassembled WGS sequence"/>
</dbReference>
<proteinExistence type="predicted"/>
<dbReference type="EMBL" id="JAIWYP010000006">
    <property type="protein sequence ID" value="KAH3813515.1"/>
    <property type="molecule type" value="Genomic_DNA"/>
</dbReference>
<dbReference type="AlphaFoldDB" id="A0A9D4JIS2"/>
<reference evidence="1" key="1">
    <citation type="journal article" date="2019" name="bioRxiv">
        <title>The Genome of the Zebra Mussel, Dreissena polymorpha: A Resource for Invasive Species Research.</title>
        <authorList>
            <person name="McCartney M.A."/>
            <person name="Auch B."/>
            <person name="Kono T."/>
            <person name="Mallez S."/>
            <person name="Zhang Y."/>
            <person name="Obille A."/>
            <person name="Becker A."/>
            <person name="Abrahante J.E."/>
            <person name="Garbe J."/>
            <person name="Badalamenti J.P."/>
            <person name="Herman A."/>
            <person name="Mangelson H."/>
            <person name="Liachko I."/>
            <person name="Sullivan S."/>
            <person name="Sone E.D."/>
            <person name="Koren S."/>
            <person name="Silverstein K.A.T."/>
            <person name="Beckman K.B."/>
            <person name="Gohl D.M."/>
        </authorList>
    </citation>
    <scope>NUCLEOTIDE SEQUENCE</scope>
    <source>
        <strain evidence="1">Duluth1</strain>
        <tissue evidence="1">Whole animal</tissue>
    </source>
</reference>